<name>A0AA49GHF0_9BACT</name>
<evidence type="ECO:0000313" key="1">
    <source>
        <dbReference type="EMBL" id="WKK83927.2"/>
    </source>
</evidence>
<dbReference type="EMBL" id="CP129970">
    <property type="protein sequence ID" value="WKK83927.2"/>
    <property type="molecule type" value="Genomic_DNA"/>
</dbReference>
<reference evidence="1" key="1">
    <citation type="submission" date="2023-08" db="EMBL/GenBank/DDBJ databases">
        <title>Comparative genomics and taxonomic characterization of three novel marine species of genus Marivirga.</title>
        <authorList>
            <person name="Muhammad N."/>
            <person name="Kim S.-G."/>
        </authorList>
    </citation>
    <scope>NUCLEOTIDE SEQUENCE [LARGE SCALE GENOMIC DNA]</scope>
    <source>
        <strain evidence="1">ABR2-2</strain>
    </source>
</reference>
<proteinExistence type="predicted"/>
<evidence type="ECO:0000313" key="2">
    <source>
        <dbReference type="Proteomes" id="UP001244443"/>
    </source>
</evidence>
<sequence>MTEIKKSLIEDYIRNFDALQNESEAHYVHNVAGKMLKEDLEELKYVCSDLEDGTIDKQAIFVFNEQYRLYQELFQSIKNKEAEILNALHVEDNDLNQKLYLLRDILTMLPKARKTLNTLL</sequence>
<dbReference type="AlphaFoldDB" id="A0AA49GHF0"/>
<organism evidence="1 2">
    <name type="scientific">Marivirga arenosa</name>
    <dbReference type="NCBI Taxonomy" id="3059076"/>
    <lineage>
        <taxon>Bacteria</taxon>
        <taxon>Pseudomonadati</taxon>
        <taxon>Bacteroidota</taxon>
        <taxon>Cytophagia</taxon>
        <taxon>Cytophagales</taxon>
        <taxon>Marivirgaceae</taxon>
        <taxon>Marivirga</taxon>
    </lineage>
</organism>
<accession>A0AA49GHF0</accession>
<protein>
    <submittedName>
        <fullName evidence="1">Uncharacterized protein</fullName>
    </submittedName>
</protein>
<dbReference type="RefSeq" id="WP_308356974.1">
    <property type="nucleotide sequence ID" value="NZ_CP129970.2"/>
</dbReference>
<keyword evidence="2" id="KW-1185">Reference proteome</keyword>
<dbReference type="Proteomes" id="UP001244443">
    <property type="component" value="Chromosome"/>
</dbReference>
<gene>
    <name evidence="1" type="ORF">QYS48_16945</name>
</gene>